<feature type="region of interest" description="Disordered" evidence="1">
    <location>
        <begin position="176"/>
        <end position="195"/>
    </location>
</feature>
<name>A0AAD1U003_EUPCR</name>
<feature type="compositionally biased region" description="Basic and acidic residues" evidence="1">
    <location>
        <begin position="181"/>
        <end position="192"/>
    </location>
</feature>
<evidence type="ECO:0000256" key="1">
    <source>
        <dbReference type="SAM" id="MobiDB-lite"/>
    </source>
</evidence>
<proteinExistence type="predicted"/>
<keyword evidence="3" id="KW-1185">Reference proteome</keyword>
<sequence length="525" mass="61657">MFQLANLGTNYKIMGEARFLRIQEPSYRYEMRSASHLKAKSTVAKFLQEREMGRLSLPRNMNEKAASLISKRLSMNGPDVEHIENSSLASRREFAVKPVITIDFESMNRRDNDSDSNEALTPMTKISKKFYKNKNRINPLNTTKSVRTLKKRMYIHESKRQIKKELERFEEYWNKTNKNGPTEERDENDKPEGFCQPKVKLIKPKMNIIKENQKKYGKSPRKPKLLNDLVRDFKRDKTKKIKNIVKTNKKPLSWTSKILKKTQRNLTVPALKSDQLRTNKKCINTEVQHLKVPMESLQIQSETYTVPHSQLPRESLMTQNSIKKWSITPMGCFKKTHEDRNIEMDLVDKKRAATQRNSIERLPTKLNLDERDDVTNNQNLSKTILSYEMAAKNRNQNRSCSLSQLSNRNKMFRNISANIEKIKFECMLHQYEANKEYKQISAARSALESGKDWDINKMPKKKPRKQIQKDDEIIWDLIATPDKYGTGDAKTNKIFLKNRIITKYNKTFNLTKKSRMHQKSLNIKF</sequence>
<dbReference type="AlphaFoldDB" id="A0AAD1U003"/>
<gene>
    <name evidence="2" type="ORF">ECRASSUSDP1_LOCUS569</name>
</gene>
<dbReference type="EMBL" id="CAMPGE010000535">
    <property type="protein sequence ID" value="CAI2359283.1"/>
    <property type="molecule type" value="Genomic_DNA"/>
</dbReference>
<comment type="caution">
    <text evidence="2">The sequence shown here is derived from an EMBL/GenBank/DDBJ whole genome shotgun (WGS) entry which is preliminary data.</text>
</comment>
<accession>A0AAD1U003</accession>
<protein>
    <submittedName>
        <fullName evidence="2">Uncharacterized protein</fullName>
    </submittedName>
</protein>
<dbReference type="Proteomes" id="UP001295684">
    <property type="component" value="Unassembled WGS sequence"/>
</dbReference>
<reference evidence="2" key="1">
    <citation type="submission" date="2023-07" db="EMBL/GenBank/DDBJ databases">
        <authorList>
            <consortium name="AG Swart"/>
            <person name="Singh M."/>
            <person name="Singh A."/>
            <person name="Seah K."/>
            <person name="Emmerich C."/>
        </authorList>
    </citation>
    <scope>NUCLEOTIDE SEQUENCE</scope>
    <source>
        <strain evidence="2">DP1</strain>
    </source>
</reference>
<evidence type="ECO:0000313" key="2">
    <source>
        <dbReference type="EMBL" id="CAI2359283.1"/>
    </source>
</evidence>
<evidence type="ECO:0000313" key="3">
    <source>
        <dbReference type="Proteomes" id="UP001295684"/>
    </source>
</evidence>
<organism evidence="2 3">
    <name type="scientific">Euplotes crassus</name>
    <dbReference type="NCBI Taxonomy" id="5936"/>
    <lineage>
        <taxon>Eukaryota</taxon>
        <taxon>Sar</taxon>
        <taxon>Alveolata</taxon>
        <taxon>Ciliophora</taxon>
        <taxon>Intramacronucleata</taxon>
        <taxon>Spirotrichea</taxon>
        <taxon>Hypotrichia</taxon>
        <taxon>Euplotida</taxon>
        <taxon>Euplotidae</taxon>
        <taxon>Moneuplotes</taxon>
    </lineage>
</organism>